<organism evidence="8 9">
    <name type="scientific">Adiantum capillus-veneris</name>
    <name type="common">Maidenhair fern</name>
    <dbReference type="NCBI Taxonomy" id="13818"/>
    <lineage>
        <taxon>Eukaryota</taxon>
        <taxon>Viridiplantae</taxon>
        <taxon>Streptophyta</taxon>
        <taxon>Embryophyta</taxon>
        <taxon>Tracheophyta</taxon>
        <taxon>Polypodiopsida</taxon>
        <taxon>Polypodiidae</taxon>
        <taxon>Polypodiales</taxon>
        <taxon>Pteridineae</taxon>
        <taxon>Pteridaceae</taxon>
        <taxon>Vittarioideae</taxon>
        <taxon>Adiantum</taxon>
    </lineage>
</organism>
<dbReference type="InterPro" id="IPR039306">
    <property type="entry name" value="MYOB"/>
</dbReference>
<dbReference type="OrthoDB" id="1933744at2759"/>
<dbReference type="PANTHER" id="PTHR31448:SF3">
    <property type="entry name" value="MYOSIN-BINDING PROTEIN 2"/>
    <property type="match status" value="1"/>
</dbReference>
<accession>A0A9D4Z8U6</accession>
<evidence type="ECO:0000256" key="6">
    <source>
        <dbReference type="SAM" id="MobiDB-lite"/>
    </source>
</evidence>
<evidence type="ECO:0000313" key="9">
    <source>
        <dbReference type="Proteomes" id="UP000886520"/>
    </source>
</evidence>
<reference evidence="8" key="1">
    <citation type="submission" date="2021-01" db="EMBL/GenBank/DDBJ databases">
        <title>Adiantum capillus-veneris genome.</title>
        <authorList>
            <person name="Fang Y."/>
            <person name="Liao Q."/>
        </authorList>
    </citation>
    <scope>NUCLEOTIDE SEQUENCE</scope>
    <source>
        <strain evidence="8">H3</strain>
        <tissue evidence="8">Leaf</tissue>
    </source>
</reference>
<proteinExistence type="predicted"/>
<dbReference type="AlphaFoldDB" id="A0A9D4Z8U6"/>
<dbReference type="PANTHER" id="PTHR31448">
    <property type="entry name" value="MYOSIN-BINDING PROTEIN 2"/>
    <property type="match status" value="1"/>
</dbReference>
<evidence type="ECO:0000256" key="5">
    <source>
        <dbReference type="SAM" id="Coils"/>
    </source>
</evidence>
<keyword evidence="3" id="KW-1133">Transmembrane helix</keyword>
<dbReference type="GO" id="GO:0016020">
    <property type="term" value="C:membrane"/>
    <property type="evidence" value="ECO:0007669"/>
    <property type="project" value="UniProtKB-SubCell"/>
</dbReference>
<protein>
    <recommendedName>
        <fullName evidence="7">GTD-binding domain-containing protein</fullName>
    </recommendedName>
</protein>
<comment type="caution">
    <text evidence="8">The sequence shown here is derived from an EMBL/GenBank/DDBJ whole genome shotgun (WGS) entry which is preliminary data.</text>
</comment>
<feature type="region of interest" description="Disordered" evidence="6">
    <location>
        <begin position="33"/>
        <end position="78"/>
    </location>
</feature>
<evidence type="ECO:0000256" key="1">
    <source>
        <dbReference type="ARBA" id="ARBA00004167"/>
    </source>
</evidence>
<evidence type="ECO:0000256" key="4">
    <source>
        <dbReference type="ARBA" id="ARBA00023136"/>
    </source>
</evidence>
<keyword evidence="9" id="KW-1185">Reference proteome</keyword>
<evidence type="ECO:0000313" key="8">
    <source>
        <dbReference type="EMBL" id="KAI5064972.1"/>
    </source>
</evidence>
<dbReference type="GO" id="GO:0080115">
    <property type="term" value="F:myosin XI tail binding"/>
    <property type="evidence" value="ECO:0007669"/>
    <property type="project" value="UniProtKB-ARBA"/>
</dbReference>
<dbReference type="Pfam" id="PF04576">
    <property type="entry name" value="Zein-binding"/>
    <property type="match status" value="1"/>
</dbReference>
<feature type="domain" description="GTD-binding" evidence="7">
    <location>
        <begin position="124"/>
        <end position="222"/>
    </location>
</feature>
<keyword evidence="2" id="KW-0812">Transmembrane</keyword>
<feature type="compositionally biased region" description="Polar residues" evidence="6">
    <location>
        <begin position="49"/>
        <end position="60"/>
    </location>
</feature>
<dbReference type="EMBL" id="JABFUD020000019">
    <property type="protein sequence ID" value="KAI5064972.1"/>
    <property type="molecule type" value="Genomic_DNA"/>
</dbReference>
<dbReference type="InterPro" id="IPR007656">
    <property type="entry name" value="GTD-bd"/>
</dbReference>
<keyword evidence="4" id="KW-0472">Membrane</keyword>
<dbReference type="Proteomes" id="UP000886520">
    <property type="component" value="Chromosome 19"/>
</dbReference>
<evidence type="ECO:0000256" key="2">
    <source>
        <dbReference type="ARBA" id="ARBA00022692"/>
    </source>
</evidence>
<evidence type="ECO:0000256" key="3">
    <source>
        <dbReference type="ARBA" id="ARBA00022989"/>
    </source>
</evidence>
<evidence type="ECO:0000259" key="7">
    <source>
        <dbReference type="PROSITE" id="PS51775"/>
    </source>
</evidence>
<keyword evidence="5" id="KW-0175">Coiled coil</keyword>
<comment type="subcellular location">
    <subcellularLocation>
        <location evidence="1">Membrane</location>
        <topology evidence="1">Single-pass membrane protein</topology>
    </subcellularLocation>
</comment>
<feature type="coiled-coil region" evidence="5">
    <location>
        <begin position="130"/>
        <end position="224"/>
    </location>
</feature>
<gene>
    <name evidence="8" type="ORF">GOP47_0019667</name>
</gene>
<dbReference type="PROSITE" id="PS51775">
    <property type="entry name" value="GTD_BINDING"/>
    <property type="match status" value="1"/>
</dbReference>
<sequence length="755" mass="84997">MPKTEGGNQNISFEPAWVTMPQIVRDTCNMRNSTHSDAFQKKEPDKPANPSQWGSKSGVSSYKPEFDTSRPLNSTDCSPASRCVQSQHIQGACLGLSSKKRVHVAMSEVSVRGPDDSFDKESQKEIIRLREVLKYERKALRKLHKELEEERCASATAANEAMAMIRRLQEEKSAASVESRHYRLASEERETYNQEAITLLKEALSVMENEVRSLQEHVEAYRSMLLKIKSRQGNQLDHEQPLLLEGNQPASLSWLNTNEPLYYSQIGITDVTEEKELGDTMKWRHQLSEVTSHQGHDFEDTYYEGHKPHIDTKGHNQAFDSDCFDRDSHDLTRTLDESAATRILDKHLSPSFSTTCGKLREGFATDTHLDPEDIRFLDSERITTNAEHSEQDNGISAHHEGAGLEALKIESRFLDTGDAEIEGVHDVYEVQCDPNSFGPPSCIERCKSPMANTDVVVDDSLQVFECKPAEQRSVTSFKNTIPTGHLEGYNAPANGKLLTEVSPVDEEAMKSCAAAEDVHDLKLRLQALEGERAFMKVAIDSLRKENMELKLLQDIAQQLRELKGDVWITGAKRQGHHEQLPFVSFLKGMLSFARMRSSAMAEKRRFFNPCQESSSCNSSHKEQGLAGLVYLLKSPSEEETHLRVMRECKIKLSSCTFEFSSCVVPYAQTYPTIEAPGIGELSAALEFLMELHKLLLVVILPVFERGALLLVWEWSQAWSAVGFVENEPSTKPYIKRVLPSGYYCTDAIILSDDIS</sequence>
<name>A0A9D4Z8U6_ADICA</name>
<feature type="coiled-coil region" evidence="5">
    <location>
        <begin position="525"/>
        <end position="562"/>
    </location>
</feature>